<evidence type="ECO:0000313" key="2">
    <source>
        <dbReference type="EMBL" id="SHF09287.1"/>
    </source>
</evidence>
<dbReference type="GO" id="GO:0016747">
    <property type="term" value="F:acyltransferase activity, transferring groups other than amino-acyl groups"/>
    <property type="evidence" value="ECO:0007669"/>
    <property type="project" value="InterPro"/>
</dbReference>
<keyword evidence="3" id="KW-1185">Reference proteome</keyword>
<proteinExistence type="predicted"/>
<dbReference type="InterPro" id="IPR016181">
    <property type="entry name" value="Acyl_CoA_acyltransferase"/>
</dbReference>
<dbReference type="InterPro" id="IPR051531">
    <property type="entry name" value="N-acetyltransferase"/>
</dbReference>
<protein>
    <submittedName>
        <fullName evidence="2">Protein N-acetyltransferase, RimJ/RimL family</fullName>
    </submittedName>
</protein>
<dbReference type="Gene3D" id="3.40.630.30">
    <property type="match status" value="1"/>
</dbReference>
<evidence type="ECO:0000313" key="3">
    <source>
        <dbReference type="Proteomes" id="UP000184035"/>
    </source>
</evidence>
<dbReference type="Pfam" id="PF13302">
    <property type="entry name" value="Acetyltransf_3"/>
    <property type="match status" value="1"/>
</dbReference>
<dbReference type="AlphaFoldDB" id="A0A1M4YUM8"/>
<reference evidence="2 3" key="1">
    <citation type="submission" date="2016-11" db="EMBL/GenBank/DDBJ databases">
        <authorList>
            <person name="Jaros S."/>
            <person name="Januszkiewicz K."/>
            <person name="Wedrychowicz H."/>
        </authorList>
    </citation>
    <scope>NUCLEOTIDE SEQUENCE [LARGE SCALE GENOMIC DNA]</scope>
    <source>
        <strain evidence="2 3">DSM 2631</strain>
    </source>
</reference>
<feature type="domain" description="N-acetyltransferase" evidence="1">
    <location>
        <begin position="10"/>
        <end position="147"/>
    </location>
</feature>
<gene>
    <name evidence="2" type="ORF">SAMN05443638_13211</name>
</gene>
<dbReference type="RefSeq" id="WP_072897462.1">
    <property type="nucleotide sequence ID" value="NZ_FQVM01000032.1"/>
</dbReference>
<organism evidence="2 3">
    <name type="scientific">Clostridium fallax</name>
    <dbReference type="NCBI Taxonomy" id="1533"/>
    <lineage>
        <taxon>Bacteria</taxon>
        <taxon>Bacillati</taxon>
        <taxon>Bacillota</taxon>
        <taxon>Clostridia</taxon>
        <taxon>Eubacteriales</taxon>
        <taxon>Clostridiaceae</taxon>
        <taxon>Clostridium</taxon>
    </lineage>
</organism>
<dbReference type="Proteomes" id="UP000184035">
    <property type="component" value="Unassembled WGS sequence"/>
</dbReference>
<dbReference type="SUPFAM" id="SSF55729">
    <property type="entry name" value="Acyl-CoA N-acyltransferases (Nat)"/>
    <property type="match status" value="1"/>
</dbReference>
<dbReference type="OrthoDB" id="9798081at2"/>
<name>A0A1M4YUM8_9CLOT</name>
<accession>A0A1M4YUM8</accession>
<evidence type="ECO:0000259" key="1">
    <source>
        <dbReference type="Pfam" id="PF13302"/>
    </source>
</evidence>
<dbReference type="PANTHER" id="PTHR43792:SF1">
    <property type="entry name" value="N-ACETYLTRANSFERASE DOMAIN-CONTAINING PROTEIN"/>
    <property type="match status" value="1"/>
</dbReference>
<dbReference type="STRING" id="1533.SAMN05443638_13211"/>
<keyword evidence="2" id="KW-0808">Transferase</keyword>
<dbReference type="EMBL" id="FQVM01000032">
    <property type="protein sequence ID" value="SHF09287.1"/>
    <property type="molecule type" value="Genomic_DNA"/>
</dbReference>
<dbReference type="InterPro" id="IPR000182">
    <property type="entry name" value="GNAT_dom"/>
</dbReference>
<sequence length="179" mass="21062">MNNIIIETERLILRKISNDDYLDIANILQDSEVMYAWEKTFSDEEVSNWIEENLKGYKRDGYSYFLAIDKKYNEVVGVMGPLIEIINNKSFIGVAYILNKNFWGKGYATEGVKGCIDYTFKNLNAKSVIAQIRTCNKSSQKVVERLNLQVIYKYIRIYDNKEMEHLVYSIDRNRYYAKD</sequence>
<dbReference type="PANTHER" id="PTHR43792">
    <property type="entry name" value="GNAT FAMILY, PUTATIVE (AFU_ORTHOLOGUE AFUA_3G00765)-RELATED-RELATED"/>
    <property type="match status" value="1"/>
</dbReference>